<evidence type="ECO:0000313" key="1">
    <source>
        <dbReference type="EMBL" id="KAK3384242.1"/>
    </source>
</evidence>
<accession>A0AAE0NME7</accession>
<reference evidence="1" key="2">
    <citation type="submission" date="2023-06" db="EMBL/GenBank/DDBJ databases">
        <authorList>
            <consortium name="Lawrence Berkeley National Laboratory"/>
            <person name="Haridas S."/>
            <person name="Hensen N."/>
            <person name="Bonometti L."/>
            <person name="Westerberg I."/>
            <person name="Brannstrom I.O."/>
            <person name="Guillou S."/>
            <person name="Cros-Aarteil S."/>
            <person name="Calhoun S."/>
            <person name="Kuo A."/>
            <person name="Mondo S."/>
            <person name="Pangilinan J."/>
            <person name="Riley R."/>
            <person name="Labutti K."/>
            <person name="Andreopoulos B."/>
            <person name="Lipzen A."/>
            <person name="Chen C."/>
            <person name="Yanf M."/>
            <person name="Daum C."/>
            <person name="Ng V."/>
            <person name="Clum A."/>
            <person name="Steindorff A."/>
            <person name="Ohm R."/>
            <person name="Martin F."/>
            <person name="Silar P."/>
            <person name="Natvig D."/>
            <person name="Lalanne C."/>
            <person name="Gautier V."/>
            <person name="Ament-Velasquez S.L."/>
            <person name="Kruys A."/>
            <person name="Hutchinson M.I."/>
            <person name="Powell A.J."/>
            <person name="Barry K."/>
            <person name="Miller A.N."/>
            <person name="Grigoriev I.V."/>
            <person name="Debuchy R."/>
            <person name="Gladieux P."/>
            <person name="Thoren M.H."/>
            <person name="Johannesson H."/>
        </authorList>
    </citation>
    <scope>NUCLEOTIDE SEQUENCE</scope>
    <source>
        <strain evidence="1">CBS 958.72</strain>
    </source>
</reference>
<reference evidence="1" key="1">
    <citation type="journal article" date="2023" name="Mol. Phylogenet. Evol.">
        <title>Genome-scale phylogeny and comparative genomics of the fungal order Sordariales.</title>
        <authorList>
            <person name="Hensen N."/>
            <person name="Bonometti L."/>
            <person name="Westerberg I."/>
            <person name="Brannstrom I.O."/>
            <person name="Guillou S."/>
            <person name="Cros-Aarteil S."/>
            <person name="Calhoun S."/>
            <person name="Haridas S."/>
            <person name="Kuo A."/>
            <person name="Mondo S."/>
            <person name="Pangilinan J."/>
            <person name="Riley R."/>
            <person name="LaButti K."/>
            <person name="Andreopoulos B."/>
            <person name="Lipzen A."/>
            <person name="Chen C."/>
            <person name="Yan M."/>
            <person name="Daum C."/>
            <person name="Ng V."/>
            <person name="Clum A."/>
            <person name="Steindorff A."/>
            <person name="Ohm R.A."/>
            <person name="Martin F."/>
            <person name="Silar P."/>
            <person name="Natvig D.O."/>
            <person name="Lalanne C."/>
            <person name="Gautier V."/>
            <person name="Ament-Velasquez S.L."/>
            <person name="Kruys A."/>
            <person name="Hutchinson M.I."/>
            <person name="Powell A.J."/>
            <person name="Barry K."/>
            <person name="Miller A.N."/>
            <person name="Grigoriev I.V."/>
            <person name="Debuchy R."/>
            <person name="Gladieux P."/>
            <person name="Hiltunen Thoren M."/>
            <person name="Johannesson H."/>
        </authorList>
    </citation>
    <scope>NUCLEOTIDE SEQUENCE</scope>
    <source>
        <strain evidence="1">CBS 958.72</strain>
    </source>
</reference>
<dbReference type="AlphaFoldDB" id="A0AAE0NME7"/>
<gene>
    <name evidence="1" type="ORF">B0T24DRAFT_76791</name>
</gene>
<sequence length="160" mass="17599">MAACVSSAVEWLRLALGHAETTVPSLQVRQAGAQRVCTACNLHPFYLQDDTRFGLACPVNWQGCVNDTGRWRPRACPSLHLSESRSTAPPYPVLVPSPILLLSRPLMLAVTGRGPPRCPSPNHLGRCTAGRGKYETSFYGSILAPYRNTHRCQLLRLFCP</sequence>
<dbReference type="Proteomes" id="UP001287356">
    <property type="component" value="Unassembled WGS sequence"/>
</dbReference>
<organism evidence="1 2">
    <name type="scientific">Lasiosphaeria ovina</name>
    <dbReference type="NCBI Taxonomy" id="92902"/>
    <lineage>
        <taxon>Eukaryota</taxon>
        <taxon>Fungi</taxon>
        <taxon>Dikarya</taxon>
        <taxon>Ascomycota</taxon>
        <taxon>Pezizomycotina</taxon>
        <taxon>Sordariomycetes</taxon>
        <taxon>Sordariomycetidae</taxon>
        <taxon>Sordariales</taxon>
        <taxon>Lasiosphaeriaceae</taxon>
        <taxon>Lasiosphaeria</taxon>
    </lineage>
</organism>
<comment type="caution">
    <text evidence="1">The sequence shown here is derived from an EMBL/GenBank/DDBJ whole genome shotgun (WGS) entry which is preliminary data.</text>
</comment>
<dbReference type="EMBL" id="JAULSN010000001">
    <property type="protein sequence ID" value="KAK3384242.1"/>
    <property type="molecule type" value="Genomic_DNA"/>
</dbReference>
<keyword evidence="2" id="KW-1185">Reference proteome</keyword>
<name>A0AAE0NME7_9PEZI</name>
<evidence type="ECO:0000313" key="2">
    <source>
        <dbReference type="Proteomes" id="UP001287356"/>
    </source>
</evidence>
<protein>
    <submittedName>
        <fullName evidence="1">Uncharacterized protein</fullName>
    </submittedName>
</protein>
<proteinExistence type="predicted"/>